<dbReference type="GO" id="GO:0036498">
    <property type="term" value="P:IRE1-mediated unfolded protein response"/>
    <property type="evidence" value="ECO:0007669"/>
    <property type="project" value="TreeGrafter"/>
</dbReference>
<dbReference type="InterPro" id="IPR015943">
    <property type="entry name" value="WD40/YVTN_repeat-like_dom_sf"/>
</dbReference>
<dbReference type="Gene3D" id="1.20.1440.180">
    <property type="entry name" value="KEN domain"/>
    <property type="match status" value="1"/>
</dbReference>
<dbReference type="PROSITE" id="PS51392">
    <property type="entry name" value="KEN"/>
    <property type="match status" value="1"/>
</dbReference>
<comment type="cofactor">
    <cofactor evidence="1">
        <name>Mg(2+)</name>
        <dbReference type="ChEBI" id="CHEBI:18420"/>
    </cofactor>
</comment>
<feature type="compositionally biased region" description="Polar residues" evidence="19">
    <location>
        <begin position="960"/>
        <end position="971"/>
    </location>
</feature>
<dbReference type="Gene3D" id="2.130.10.10">
    <property type="entry name" value="YVTN repeat-like/Quinoprotein amine dehydrogenase"/>
    <property type="match status" value="1"/>
</dbReference>
<organism evidence="24 25">
    <name type="scientific">Scylla paramamosain</name>
    <name type="common">Mud crab</name>
    <dbReference type="NCBI Taxonomy" id="85552"/>
    <lineage>
        <taxon>Eukaryota</taxon>
        <taxon>Metazoa</taxon>
        <taxon>Ecdysozoa</taxon>
        <taxon>Arthropoda</taxon>
        <taxon>Crustacea</taxon>
        <taxon>Multicrustacea</taxon>
        <taxon>Malacostraca</taxon>
        <taxon>Eumalacostraca</taxon>
        <taxon>Eucarida</taxon>
        <taxon>Decapoda</taxon>
        <taxon>Pleocyemata</taxon>
        <taxon>Brachyura</taxon>
        <taxon>Eubrachyura</taxon>
        <taxon>Portunoidea</taxon>
        <taxon>Portunidae</taxon>
        <taxon>Portuninae</taxon>
        <taxon>Scylla</taxon>
    </lineage>
</organism>
<evidence type="ECO:0000256" key="16">
    <source>
        <dbReference type="ARBA" id="ARBA00023268"/>
    </source>
</evidence>
<keyword evidence="5" id="KW-0597">Phosphoprotein</keyword>
<dbReference type="SMART" id="SM00564">
    <property type="entry name" value="PQQ"/>
    <property type="match status" value="3"/>
</dbReference>
<evidence type="ECO:0000256" key="19">
    <source>
        <dbReference type="SAM" id="MobiDB-lite"/>
    </source>
</evidence>
<dbReference type="CDD" id="cd09769">
    <property type="entry name" value="Luminal_IRE1"/>
    <property type="match status" value="1"/>
</dbReference>
<dbReference type="InterPro" id="IPR038357">
    <property type="entry name" value="KEN_sf"/>
</dbReference>
<evidence type="ECO:0000313" key="24">
    <source>
        <dbReference type="EMBL" id="KAK8390269.1"/>
    </source>
</evidence>
<dbReference type="SMART" id="SM00580">
    <property type="entry name" value="PUG"/>
    <property type="match status" value="1"/>
</dbReference>
<dbReference type="GO" id="GO:0010468">
    <property type="term" value="P:regulation of gene expression"/>
    <property type="evidence" value="ECO:0007669"/>
    <property type="project" value="UniProtKB-ARBA"/>
</dbReference>
<dbReference type="GO" id="GO:0006397">
    <property type="term" value="P:mRNA processing"/>
    <property type="evidence" value="ECO:0007669"/>
    <property type="project" value="InterPro"/>
</dbReference>
<feature type="region of interest" description="Disordered" evidence="19">
    <location>
        <begin position="339"/>
        <end position="364"/>
    </location>
</feature>
<evidence type="ECO:0000256" key="2">
    <source>
        <dbReference type="ARBA" id="ARBA00004115"/>
    </source>
</evidence>
<dbReference type="AlphaFoldDB" id="A0AAW0TRF0"/>
<dbReference type="PROSITE" id="PS50011">
    <property type="entry name" value="PROTEIN_KINASE_DOM"/>
    <property type="match status" value="1"/>
</dbReference>
<dbReference type="GO" id="GO:0051082">
    <property type="term" value="F:unfolded protein binding"/>
    <property type="evidence" value="ECO:0007669"/>
    <property type="project" value="TreeGrafter"/>
</dbReference>
<feature type="transmembrane region" description="Helical" evidence="20">
    <location>
        <begin position="472"/>
        <end position="491"/>
    </location>
</feature>
<evidence type="ECO:0000256" key="9">
    <source>
        <dbReference type="ARBA" id="ARBA00022741"/>
    </source>
</evidence>
<dbReference type="PROSITE" id="PS00108">
    <property type="entry name" value="PROTEIN_KINASE_ST"/>
    <property type="match status" value="1"/>
</dbReference>
<evidence type="ECO:0000313" key="25">
    <source>
        <dbReference type="Proteomes" id="UP001487740"/>
    </source>
</evidence>
<dbReference type="GO" id="GO:0004674">
    <property type="term" value="F:protein serine/threonine kinase activity"/>
    <property type="evidence" value="ECO:0007669"/>
    <property type="project" value="UniProtKB-KW"/>
</dbReference>
<dbReference type="PANTHER" id="PTHR13954">
    <property type="entry name" value="IRE1-RELATED"/>
    <property type="match status" value="1"/>
</dbReference>
<evidence type="ECO:0000256" key="15">
    <source>
        <dbReference type="ARBA" id="ARBA00023136"/>
    </source>
</evidence>
<comment type="caution">
    <text evidence="24">The sequence shown here is derived from an EMBL/GenBank/DDBJ whole genome shotgun (WGS) entry which is preliminary data.</text>
</comment>
<dbReference type="SUPFAM" id="SSF50998">
    <property type="entry name" value="Quinoprotein alcohol dehydrogenase-like"/>
    <property type="match status" value="1"/>
</dbReference>
<dbReference type="EC" id="2.7.11.1" evidence="3"/>
<feature type="region of interest" description="Disordered" evidence="19">
    <location>
        <begin position="1166"/>
        <end position="1185"/>
    </location>
</feature>
<evidence type="ECO:0000256" key="14">
    <source>
        <dbReference type="ARBA" id="ARBA00022989"/>
    </source>
</evidence>
<evidence type="ECO:0000256" key="18">
    <source>
        <dbReference type="ARBA" id="ARBA00048679"/>
    </source>
</evidence>
<evidence type="ECO:0000256" key="1">
    <source>
        <dbReference type="ARBA" id="ARBA00001946"/>
    </source>
</evidence>
<feature type="region of interest" description="Disordered" evidence="19">
    <location>
        <begin position="1110"/>
        <end position="1138"/>
    </location>
</feature>
<proteinExistence type="predicted"/>
<dbReference type="FunFam" id="3.30.200.20:FF:000077">
    <property type="entry name" value="Putative Serine/threonine-protein kinase/endoribonuclease IRE1"/>
    <property type="match status" value="1"/>
</dbReference>
<evidence type="ECO:0000256" key="10">
    <source>
        <dbReference type="ARBA" id="ARBA00022777"/>
    </source>
</evidence>
<keyword evidence="13" id="KW-0067">ATP-binding</keyword>
<dbReference type="CDD" id="cd10422">
    <property type="entry name" value="RNase_Ire1"/>
    <property type="match status" value="1"/>
</dbReference>
<keyword evidence="12" id="KW-0256">Endoplasmic reticulum</keyword>
<dbReference type="CDD" id="cd13982">
    <property type="entry name" value="STKc_IRE1"/>
    <property type="match status" value="1"/>
</dbReference>
<name>A0AAW0TRF0_SCYPA</name>
<feature type="region of interest" description="Disordered" evidence="19">
    <location>
        <begin position="941"/>
        <end position="1002"/>
    </location>
</feature>
<comment type="subcellular location">
    <subcellularLocation>
        <location evidence="2">Endoplasmic reticulum membrane</location>
        <topology evidence="2">Single-pass type I membrane protein</topology>
    </subcellularLocation>
</comment>
<evidence type="ECO:0000256" key="13">
    <source>
        <dbReference type="ARBA" id="ARBA00022840"/>
    </source>
</evidence>
<dbReference type="PANTHER" id="PTHR13954:SF6">
    <property type="entry name" value="NON-SPECIFIC SERINE_THREONINE PROTEIN KINASE"/>
    <property type="match status" value="1"/>
</dbReference>
<dbReference type="Proteomes" id="UP001487740">
    <property type="component" value="Unassembled WGS sequence"/>
</dbReference>
<evidence type="ECO:0000256" key="5">
    <source>
        <dbReference type="ARBA" id="ARBA00022553"/>
    </source>
</evidence>
<keyword evidence="25" id="KW-1185">Reference proteome</keyword>
<dbReference type="GO" id="GO:0004521">
    <property type="term" value="F:RNA endonuclease activity"/>
    <property type="evidence" value="ECO:0007669"/>
    <property type="project" value="InterPro"/>
</dbReference>
<dbReference type="Gene3D" id="1.10.510.10">
    <property type="entry name" value="Transferase(Phosphotransferase) domain 1"/>
    <property type="match status" value="1"/>
</dbReference>
<dbReference type="Pfam" id="PF00069">
    <property type="entry name" value="Pkinase"/>
    <property type="match status" value="1"/>
</dbReference>
<dbReference type="GO" id="GO:0016787">
    <property type="term" value="F:hydrolase activity"/>
    <property type="evidence" value="ECO:0007669"/>
    <property type="project" value="UniProtKB-KW"/>
</dbReference>
<feature type="transmembrane region" description="Helical" evidence="20">
    <location>
        <begin position="446"/>
        <end position="466"/>
    </location>
</feature>
<dbReference type="SUPFAM" id="SSF56112">
    <property type="entry name" value="Protein kinase-like (PK-like)"/>
    <property type="match status" value="1"/>
</dbReference>
<reference evidence="24 25" key="1">
    <citation type="submission" date="2023-03" db="EMBL/GenBank/DDBJ databases">
        <title>High-quality genome of Scylla paramamosain provides insights in environmental adaptation.</title>
        <authorList>
            <person name="Zhang L."/>
        </authorList>
    </citation>
    <scope>NUCLEOTIDE SEQUENCE [LARGE SCALE GENOMIC DNA]</scope>
    <source>
        <strain evidence="24">LZ_2023a</strain>
        <tissue evidence="24">Muscle</tissue>
    </source>
</reference>
<feature type="domain" description="KEN" evidence="23">
    <location>
        <begin position="800"/>
        <end position="928"/>
    </location>
</feature>
<dbReference type="GO" id="GO:0070059">
    <property type="term" value="P:intrinsic apoptotic signaling pathway in response to endoplasmic reticulum stress"/>
    <property type="evidence" value="ECO:0007669"/>
    <property type="project" value="TreeGrafter"/>
</dbReference>
<keyword evidence="15 20" id="KW-0472">Membrane</keyword>
<dbReference type="InterPro" id="IPR011009">
    <property type="entry name" value="Kinase-like_dom_sf"/>
</dbReference>
<evidence type="ECO:0000256" key="20">
    <source>
        <dbReference type="SAM" id="Phobius"/>
    </source>
</evidence>
<dbReference type="InterPro" id="IPR045133">
    <property type="entry name" value="IRE1/2-like"/>
</dbReference>
<dbReference type="FunFam" id="1.20.1440.180:FF:000001">
    <property type="entry name" value="Serine/threonine-protein kinase/endoribonuclease IRE1"/>
    <property type="match status" value="1"/>
</dbReference>
<comment type="catalytic activity">
    <reaction evidence="17">
        <text>L-threonyl-[protein] + ATP = O-phospho-L-threonyl-[protein] + ADP + H(+)</text>
        <dbReference type="Rhea" id="RHEA:46608"/>
        <dbReference type="Rhea" id="RHEA-COMP:11060"/>
        <dbReference type="Rhea" id="RHEA-COMP:11605"/>
        <dbReference type="ChEBI" id="CHEBI:15378"/>
        <dbReference type="ChEBI" id="CHEBI:30013"/>
        <dbReference type="ChEBI" id="CHEBI:30616"/>
        <dbReference type="ChEBI" id="CHEBI:61977"/>
        <dbReference type="ChEBI" id="CHEBI:456216"/>
        <dbReference type="EC" id="2.7.11.1"/>
    </reaction>
</comment>
<comment type="catalytic activity">
    <reaction evidence="18">
        <text>L-seryl-[protein] + ATP = O-phospho-L-seryl-[protein] + ADP + H(+)</text>
        <dbReference type="Rhea" id="RHEA:17989"/>
        <dbReference type="Rhea" id="RHEA-COMP:9863"/>
        <dbReference type="Rhea" id="RHEA-COMP:11604"/>
        <dbReference type="ChEBI" id="CHEBI:15378"/>
        <dbReference type="ChEBI" id="CHEBI:29999"/>
        <dbReference type="ChEBI" id="CHEBI:30616"/>
        <dbReference type="ChEBI" id="CHEBI:83421"/>
        <dbReference type="ChEBI" id="CHEBI:456216"/>
        <dbReference type="EC" id="2.7.11.1"/>
    </reaction>
</comment>
<dbReference type="GO" id="GO:1990604">
    <property type="term" value="C:IRE1-TRAF2-ASK1 complex"/>
    <property type="evidence" value="ECO:0007669"/>
    <property type="project" value="TreeGrafter"/>
</dbReference>
<keyword evidence="9" id="KW-0547">Nucleotide-binding</keyword>
<evidence type="ECO:0000256" key="11">
    <source>
        <dbReference type="ARBA" id="ARBA00022801"/>
    </source>
</evidence>
<evidence type="ECO:0000256" key="8">
    <source>
        <dbReference type="ARBA" id="ARBA00022729"/>
    </source>
</evidence>
<evidence type="ECO:0000256" key="17">
    <source>
        <dbReference type="ARBA" id="ARBA00047899"/>
    </source>
</evidence>
<gene>
    <name evidence="24" type="ORF">O3P69_010153</name>
</gene>
<keyword evidence="6" id="KW-0808">Transferase</keyword>
<keyword evidence="4" id="KW-0723">Serine/threonine-protein kinase</keyword>
<dbReference type="GO" id="GO:0005524">
    <property type="term" value="F:ATP binding"/>
    <property type="evidence" value="ECO:0007669"/>
    <property type="project" value="UniProtKB-KW"/>
</dbReference>
<dbReference type="InterPro" id="IPR018391">
    <property type="entry name" value="PQQ_b-propeller_rpt"/>
</dbReference>
<accession>A0AAW0TRF0</accession>
<keyword evidence="11" id="KW-0378">Hydrolase</keyword>
<dbReference type="InterPro" id="IPR010513">
    <property type="entry name" value="KEN_dom"/>
</dbReference>
<dbReference type="InterPro" id="IPR011047">
    <property type="entry name" value="Quinoprotein_ADH-like_sf"/>
</dbReference>
<keyword evidence="16" id="KW-0511">Multifunctional enzyme</keyword>
<keyword evidence="10" id="KW-0418">Kinase</keyword>
<protein>
    <recommendedName>
        <fullName evidence="3">non-specific serine/threonine protein kinase</fullName>
        <ecNumber evidence="3">2.7.11.1</ecNumber>
    </recommendedName>
</protein>
<keyword evidence="14 20" id="KW-1133">Transmembrane helix</keyword>
<evidence type="ECO:0000256" key="12">
    <source>
        <dbReference type="ARBA" id="ARBA00022824"/>
    </source>
</evidence>
<sequence>MKGDAIMTWMVMVVVIWSSLTAAVHHKSADIKDKITSTELLAESEEGTLLVSTLDGALHAISKSSGNIKWTLKDDPIIINPTDSSQPPLPQFFPNPQDGSLYRYTLGRGRDPLKKLPFTIPQLVANSPCRSSDGIFYLGKKIDSWVGIDSLTGEKQLVLGVDVVDRKCPKPSRNTVYFGRTLYNIILYEASTGNKWNISFSEYATSTSSSTVENYDLVHYTSTGEGSILTVDQRTGSLLWTLEMDSPLVAMYLLGPDGSLLTVPITTVAPQTLEHFIREFMHLTQHSSDGSEGLLIKKLSSPHSPTIYIGECSSGVYAVPALVDVNTATISYRGSQLLLGGPPSTQGTLKPRQSKHASDAEEEKSSEVLLLGYYDIPENAQTELLKTTPDDLPEVKEEVIRLGITHEKNDSEPSARNEKTSAAHHQDLVAVVWGGMEQVKEMNMSFVTSGEVFVWLGTIGHLVYLWVLTDYVNLLMIILTCGFVAIVIVLYKQAQEYARLSQEMSSRRQGSQGSTGLGSQSSITAVAEELDDGTISVGKIIFNPQELLGKGCDGTFVFRGTFDGRAVAVKRVLPDCFSIANREVDLLRESDQHPSVIRYFCTEQCRQFRYIALELCGATLEDFIQGKFKADISIQSILHQATSGLHHLHQLDIVHRDIKPHNVLLSLPDSRSQVRAMLSDFGLCKRLETGHMSFSKRSGVTGTEGWIAPEMMLNTSRPTFKVDIFSLGCVYYYMLTQGKHPFGSVLDRQSNIISGKFKLDDLDSEKDVNSATLIERMVCSKPSERPSTSAILKHPFFWNPEKALTFFQDVSDRTEKESGDSLVVMSLERGGLEVVRGDWKLHMHPVIAEDLRRFRDYKGRSVRDLLRALRNKRNHYRELKEEARMVFGHIPDGYVDYWTLRFPRLLLHTWYAVQCIKTEIIFHKYYDETFNFGLVDGKESDQAEESAANDPPYENHAFAPNNTPWNLSGSSWPGPGPQDAPLQRGAGTSKTQKEKQEEVTPVWIIRKPSNTFEPKYRIPKLRNLDAPWRRPVTEPSTKQVSETAAESTPVQVQENPVLGNESEIKNTLRIEELSCVSETSESEASCEVEKVTQEFLEASDDTQACVHGMKGAEPSEGCEAKDNEDPESSQELCENKSDVSQVHLRISPMTQEKLCEPENNAMKFVTVSGKKKKSKKISNEKKNKQ</sequence>
<dbReference type="SMART" id="SM00220">
    <property type="entry name" value="S_TKc"/>
    <property type="match status" value="1"/>
</dbReference>
<dbReference type="EMBL" id="JARAKH010000025">
    <property type="protein sequence ID" value="KAK8390269.1"/>
    <property type="molecule type" value="Genomic_DNA"/>
</dbReference>
<dbReference type="InterPro" id="IPR000719">
    <property type="entry name" value="Prot_kinase_dom"/>
</dbReference>
<evidence type="ECO:0000256" key="7">
    <source>
        <dbReference type="ARBA" id="ARBA00022692"/>
    </source>
</evidence>
<keyword evidence="7 20" id="KW-0812">Transmembrane</keyword>
<dbReference type="InterPro" id="IPR008271">
    <property type="entry name" value="Ser/Thr_kinase_AS"/>
</dbReference>
<feature type="signal peptide" evidence="21">
    <location>
        <begin position="1"/>
        <end position="22"/>
    </location>
</feature>
<dbReference type="GO" id="GO:0080090">
    <property type="term" value="P:regulation of primary metabolic process"/>
    <property type="evidence" value="ECO:0007669"/>
    <property type="project" value="UniProtKB-ARBA"/>
</dbReference>
<feature type="domain" description="Protein kinase" evidence="22">
    <location>
        <begin position="542"/>
        <end position="797"/>
    </location>
</feature>
<evidence type="ECO:0000259" key="22">
    <source>
        <dbReference type="PROSITE" id="PS50011"/>
    </source>
</evidence>
<feature type="chain" id="PRO_5043486113" description="non-specific serine/threonine protein kinase" evidence="21">
    <location>
        <begin position="23"/>
        <end position="1185"/>
    </location>
</feature>
<evidence type="ECO:0000256" key="3">
    <source>
        <dbReference type="ARBA" id="ARBA00012513"/>
    </source>
</evidence>
<evidence type="ECO:0000256" key="4">
    <source>
        <dbReference type="ARBA" id="ARBA00022527"/>
    </source>
</evidence>
<evidence type="ECO:0000256" key="21">
    <source>
        <dbReference type="SAM" id="SignalP"/>
    </source>
</evidence>
<dbReference type="Pfam" id="PF06479">
    <property type="entry name" value="Ribonuc_2-5A"/>
    <property type="match status" value="1"/>
</dbReference>
<dbReference type="Gene3D" id="3.30.200.20">
    <property type="entry name" value="Phosphorylase Kinase, domain 1"/>
    <property type="match status" value="1"/>
</dbReference>
<keyword evidence="8 21" id="KW-0732">Signal</keyword>
<evidence type="ECO:0000256" key="6">
    <source>
        <dbReference type="ARBA" id="ARBA00022679"/>
    </source>
</evidence>
<evidence type="ECO:0000259" key="23">
    <source>
        <dbReference type="PROSITE" id="PS51392"/>
    </source>
</evidence>